<evidence type="ECO:0000256" key="2">
    <source>
        <dbReference type="ARBA" id="ARBA00022737"/>
    </source>
</evidence>
<evidence type="ECO:0000256" key="3">
    <source>
        <dbReference type="SAM" id="MobiDB-lite"/>
    </source>
</evidence>
<evidence type="ECO:0008006" key="8">
    <source>
        <dbReference type="Google" id="ProtNLM"/>
    </source>
</evidence>
<feature type="compositionally biased region" description="Polar residues" evidence="3">
    <location>
        <begin position="376"/>
        <end position="392"/>
    </location>
</feature>
<keyword evidence="5" id="KW-0732">Signal</keyword>
<evidence type="ECO:0000256" key="1">
    <source>
        <dbReference type="ARBA" id="ARBA00022441"/>
    </source>
</evidence>
<dbReference type="AlphaFoldDB" id="A0A0W0EUL9"/>
<feature type="compositionally biased region" description="Polar residues" evidence="3">
    <location>
        <begin position="580"/>
        <end position="591"/>
    </location>
</feature>
<feature type="region of interest" description="Disordered" evidence="3">
    <location>
        <begin position="862"/>
        <end position="881"/>
    </location>
</feature>
<feature type="compositionally biased region" description="Polar residues" evidence="3">
    <location>
        <begin position="991"/>
        <end position="1005"/>
    </location>
</feature>
<evidence type="ECO:0000256" key="4">
    <source>
        <dbReference type="SAM" id="Phobius"/>
    </source>
</evidence>
<dbReference type="InterPro" id="IPR015915">
    <property type="entry name" value="Kelch-typ_b-propeller"/>
</dbReference>
<name>A0A0W0EUL9_MONRR</name>
<feature type="chain" id="PRO_5006901121" description="Galactose oxidase" evidence="5">
    <location>
        <begin position="25"/>
        <end position="1049"/>
    </location>
</feature>
<feature type="compositionally biased region" description="Polar residues" evidence="3">
    <location>
        <begin position="817"/>
        <end position="829"/>
    </location>
</feature>
<proteinExistence type="predicted"/>
<dbReference type="EMBL" id="LATX01002519">
    <property type="protein sequence ID" value="KTB27790.1"/>
    <property type="molecule type" value="Genomic_DNA"/>
</dbReference>
<feature type="compositionally biased region" description="Low complexity" evidence="3">
    <location>
        <begin position="739"/>
        <end position="750"/>
    </location>
</feature>
<feature type="compositionally biased region" description="Basic and acidic residues" evidence="3">
    <location>
        <begin position="862"/>
        <end position="876"/>
    </location>
</feature>
<evidence type="ECO:0000313" key="7">
    <source>
        <dbReference type="Proteomes" id="UP000054988"/>
    </source>
</evidence>
<dbReference type="InterPro" id="IPR037293">
    <property type="entry name" value="Gal_Oxidase_central_sf"/>
</dbReference>
<feature type="region of interest" description="Disordered" evidence="3">
    <location>
        <begin position="908"/>
        <end position="927"/>
    </location>
</feature>
<feature type="compositionally biased region" description="Polar residues" evidence="3">
    <location>
        <begin position="695"/>
        <end position="722"/>
    </location>
</feature>
<gene>
    <name evidence="6" type="ORF">WG66_19577</name>
</gene>
<dbReference type="PANTHER" id="PTHR46093:SF18">
    <property type="entry name" value="FIBRONECTIN TYPE-III DOMAIN-CONTAINING PROTEIN"/>
    <property type="match status" value="1"/>
</dbReference>
<feature type="region of interest" description="Disordered" evidence="3">
    <location>
        <begin position="932"/>
        <end position="1049"/>
    </location>
</feature>
<feature type="region of interest" description="Disordered" evidence="3">
    <location>
        <begin position="773"/>
        <end position="845"/>
    </location>
</feature>
<dbReference type="eggNOG" id="ENOG502S10E">
    <property type="taxonomic scope" value="Eukaryota"/>
</dbReference>
<accession>A0A0W0EUL9</accession>
<reference evidence="6 7" key="1">
    <citation type="submission" date="2015-12" db="EMBL/GenBank/DDBJ databases">
        <title>Draft genome sequence of Moniliophthora roreri, the causal agent of frosty pod rot of cacao.</title>
        <authorList>
            <person name="Aime M.C."/>
            <person name="Diaz-Valderrama J.R."/>
            <person name="Kijpornyongpan T."/>
            <person name="Phillips-Mora W."/>
        </authorList>
    </citation>
    <scope>NUCLEOTIDE SEQUENCE [LARGE SCALE GENOMIC DNA]</scope>
    <source>
        <strain evidence="6 7">MCA 2952</strain>
    </source>
</reference>
<feature type="signal peptide" evidence="5">
    <location>
        <begin position="1"/>
        <end position="24"/>
    </location>
</feature>
<dbReference type="Proteomes" id="UP000054988">
    <property type="component" value="Unassembled WGS sequence"/>
</dbReference>
<dbReference type="Gene3D" id="2.120.10.80">
    <property type="entry name" value="Kelch-type beta propeller"/>
    <property type="match status" value="1"/>
</dbReference>
<feature type="region of interest" description="Disordered" evidence="3">
    <location>
        <begin position="580"/>
        <end position="600"/>
    </location>
</feature>
<keyword evidence="4" id="KW-1133">Transmembrane helix</keyword>
<dbReference type="Pfam" id="PF24681">
    <property type="entry name" value="Kelch_KLHDC2_KLHL20_DRC7"/>
    <property type="match status" value="1"/>
</dbReference>
<keyword evidence="4" id="KW-0472">Membrane</keyword>
<evidence type="ECO:0000313" key="6">
    <source>
        <dbReference type="EMBL" id="KTB27790.1"/>
    </source>
</evidence>
<feature type="compositionally biased region" description="Basic and acidic residues" evidence="3">
    <location>
        <begin position="801"/>
        <end position="816"/>
    </location>
</feature>
<keyword evidence="2" id="KW-0677">Repeat</keyword>
<dbReference type="PANTHER" id="PTHR46093">
    <property type="entry name" value="ACYL-COA-BINDING DOMAIN-CONTAINING PROTEIN 5"/>
    <property type="match status" value="1"/>
</dbReference>
<feature type="region of interest" description="Disordered" evidence="3">
    <location>
        <begin position="366"/>
        <end position="435"/>
    </location>
</feature>
<feature type="compositionally biased region" description="Low complexity" evidence="3">
    <location>
        <begin position="946"/>
        <end position="969"/>
    </location>
</feature>
<feature type="region of interest" description="Disordered" evidence="3">
    <location>
        <begin position="695"/>
        <end position="750"/>
    </location>
</feature>
<dbReference type="CDD" id="cd12087">
    <property type="entry name" value="TM_EGFR-like"/>
    <property type="match status" value="1"/>
</dbReference>
<protein>
    <recommendedName>
        <fullName evidence="8">Galactose oxidase</fullName>
    </recommendedName>
</protein>
<dbReference type="Gene3D" id="2.130.10.80">
    <property type="entry name" value="Galactose oxidase/kelch, beta-propeller"/>
    <property type="match status" value="1"/>
</dbReference>
<comment type="caution">
    <text evidence="6">The sequence shown here is derived from an EMBL/GenBank/DDBJ whole genome shotgun (WGS) entry which is preliminary data.</text>
</comment>
<feature type="transmembrane region" description="Helical" evidence="4">
    <location>
        <begin position="441"/>
        <end position="464"/>
    </location>
</feature>
<sequence>MKLPGLLHNLPLLHLILDFGQVAAYTPEPRWGQASALIYNALYIHGGMTDPSNAFSYTSAPINDDLLYLSLSTPFNISSPPWVLVGEPTNSTDPIEPGPAVAWHTLSPLNTSLSLLFGGQPAISSPTVLTLRADSAWLLDILNRLAPSWWQGPMSWADEPLRRIHHTATTTKEGFVFIIGGERADGSQNTFSEHFVFDPAGPSFTQLSTTDSPPGITGHTSVLLPDGRLLVFGGYDPQAGALVSFATIWAIDTTSSPYTWSQLTIVTGTLPNPRRAFAAVVIEGGKVIIHGGCDAHFQATYSDGWVLDMSQNPPTWSQVSSLSQVGQRRDHFAVSSGDQVIFGFGYGSSGPAPAGIEVWKPSDDSFPGTFYPPAPTSISQTLPPSTRTSDPNDPNGPGSGSTGGVHPTATYDPNDPNNPNGPPEGGPFDDNDHSNNKRTTAIAVGTAFAILGLLVGGVIVIYYYRRRNGRTVEGRFMALHDDDPDSPHMEGVVPARILSDKPADTNNRWGAIKNLRIGGALTAVPGGVVGLATTRRTQERRDMLADEDTREFGWRDWRRRNNSSWSLMSFMKRTRSRDVSTSSYGNLSTGSPWREKSDPFSDGAALMQDEETGYIGAVAPGQGGTARPSARRGLSYSSTISSWSDYVDPFSDPIQEELRDIPESSLPRRPYPRPAQQLQVQTVLPSVREVHTLSPVTEASRATLSQSETTASQSSHSTSNEYALSPFDSGHTSQTSYNPRPSSLIDSMSSSQSIRRSDSWWSRFSRTAFLDRRGSGSRRVSGGLYDIRDPNPPPRLVAIEESQHSGSPEKDRESPRSQRSNSIKQSLSRKGSRLYGGHGKSMSSIRTADSEALERMAAMDVVQRERTESGSNRTRESTVTSYDSDWIAEDGTMPNVIHGVDVSFNASSPTEMTSAESRAVPPTIPAPPPAAVHIAMKTSPPPTTTPPASHSFSAASSSTSLSTDGSAGTNRSVRPLSGSNVSARVQAYEQRLSQAQKSPSVTNTKQLEERISKRKSKTPSVGYSLVPRPSLYVANPDHKATPSGDSDPS</sequence>
<keyword evidence="1" id="KW-0880">Kelch repeat</keyword>
<organism evidence="6 7">
    <name type="scientific">Moniliophthora roreri</name>
    <name type="common">Frosty pod rot fungus</name>
    <name type="synonym">Monilia roreri</name>
    <dbReference type="NCBI Taxonomy" id="221103"/>
    <lineage>
        <taxon>Eukaryota</taxon>
        <taxon>Fungi</taxon>
        <taxon>Dikarya</taxon>
        <taxon>Basidiomycota</taxon>
        <taxon>Agaricomycotina</taxon>
        <taxon>Agaricomycetes</taxon>
        <taxon>Agaricomycetidae</taxon>
        <taxon>Agaricales</taxon>
        <taxon>Marasmiineae</taxon>
        <taxon>Marasmiaceae</taxon>
        <taxon>Moniliophthora</taxon>
    </lineage>
</organism>
<evidence type="ECO:0000256" key="5">
    <source>
        <dbReference type="SAM" id="SignalP"/>
    </source>
</evidence>
<dbReference type="SUPFAM" id="SSF117281">
    <property type="entry name" value="Kelch motif"/>
    <property type="match status" value="1"/>
</dbReference>
<keyword evidence="4" id="KW-0812">Transmembrane</keyword>